<evidence type="ECO:0000313" key="1">
    <source>
        <dbReference type="EMBL" id="MBC8534111.1"/>
    </source>
</evidence>
<organism evidence="1 2">
    <name type="scientific">Yeguia hominis</name>
    <dbReference type="NCBI Taxonomy" id="2763662"/>
    <lineage>
        <taxon>Bacteria</taxon>
        <taxon>Bacillati</taxon>
        <taxon>Bacillota</taxon>
        <taxon>Clostridia</taxon>
        <taxon>Eubacteriales</taxon>
        <taxon>Yeguiaceae</taxon>
        <taxon>Yeguia</taxon>
    </lineage>
</organism>
<dbReference type="RefSeq" id="WP_249319769.1">
    <property type="nucleotide sequence ID" value="NZ_JACRSN010000012.1"/>
</dbReference>
<dbReference type="AlphaFoldDB" id="A0A926HT52"/>
<keyword evidence="2" id="KW-1185">Reference proteome</keyword>
<accession>A0A926HT52</accession>
<evidence type="ECO:0000313" key="2">
    <source>
        <dbReference type="Proteomes" id="UP000651482"/>
    </source>
</evidence>
<dbReference type="Proteomes" id="UP000651482">
    <property type="component" value="Unassembled WGS sequence"/>
</dbReference>
<reference evidence="1" key="1">
    <citation type="submission" date="2020-08" db="EMBL/GenBank/DDBJ databases">
        <title>Genome public.</title>
        <authorList>
            <person name="Liu C."/>
            <person name="Sun Q."/>
        </authorList>
    </citation>
    <scope>NUCLEOTIDE SEQUENCE</scope>
    <source>
        <strain evidence="1">NSJ-40</strain>
    </source>
</reference>
<name>A0A926HT52_9FIRM</name>
<dbReference type="EMBL" id="JACRSN010000012">
    <property type="protein sequence ID" value="MBC8534111.1"/>
    <property type="molecule type" value="Genomic_DNA"/>
</dbReference>
<protein>
    <submittedName>
        <fullName evidence="1">Uncharacterized protein</fullName>
    </submittedName>
</protein>
<gene>
    <name evidence="1" type="ORF">IAG03_08895</name>
</gene>
<sequence length="102" mass="11165">MQQYEIILESQLGQRYGTLVWQENAAGQITGIFSLMGIDNPISGQKDGQRLSFSHDLRTAVSVLNCHTVLTLCGDSLYGTVSSERSVMKISGKKSTEPLSLE</sequence>
<proteinExistence type="predicted"/>
<comment type="caution">
    <text evidence="1">The sequence shown here is derived from an EMBL/GenBank/DDBJ whole genome shotgun (WGS) entry which is preliminary data.</text>
</comment>